<keyword evidence="1" id="KW-0472">Membrane</keyword>
<organism evidence="2">
    <name type="scientific">hydrothermal vent metagenome</name>
    <dbReference type="NCBI Taxonomy" id="652676"/>
    <lineage>
        <taxon>unclassified sequences</taxon>
        <taxon>metagenomes</taxon>
        <taxon>ecological metagenomes</taxon>
    </lineage>
</organism>
<gene>
    <name evidence="2" type="ORF">MNBD_GAMMA06-1192</name>
</gene>
<accession>A0A3B0WJD1</accession>
<dbReference type="AlphaFoldDB" id="A0A3B0WJD1"/>
<evidence type="ECO:0000313" key="2">
    <source>
        <dbReference type="EMBL" id="VAW51422.1"/>
    </source>
</evidence>
<feature type="transmembrane region" description="Helical" evidence="1">
    <location>
        <begin position="91"/>
        <end position="109"/>
    </location>
</feature>
<feature type="transmembrane region" description="Helical" evidence="1">
    <location>
        <begin position="43"/>
        <end position="63"/>
    </location>
</feature>
<feature type="transmembrane region" description="Helical" evidence="1">
    <location>
        <begin position="17"/>
        <end position="36"/>
    </location>
</feature>
<sequence length="114" mass="13169">MLILVYMIVVQFNDPDPLYWIAFYGACTLVPVLSLVKLNNKYLYYTCLIFGITALYVSLNGALEYTNHFKDESLLQSMSADKPYLEETREFFGTLIALSLISIHQIILFKQNKK</sequence>
<keyword evidence="1" id="KW-0812">Transmembrane</keyword>
<keyword evidence="1" id="KW-1133">Transmembrane helix</keyword>
<evidence type="ECO:0000256" key="1">
    <source>
        <dbReference type="SAM" id="Phobius"/>
    </source>
</evidence>
<reference evidence="2" key="1">
    <citation type="submission" date="2018-06" db="EMBL/GenBank/DDBJ databases">
        <authorList>
            <person name="Zhirakovskaya E."/>
        </authorList>
    </citation>
    <scope>NUCLEOTIDE SEQUENCE</scope>
</reference>
<dbReference type="EMBL" id="UOFD01000030">
    <property type="protein sequence ID" value="VAW51422.1"/>
    <property type="molecule type" value="Genomic_DNA"/>
</dbReference>
<dbReference type="Pfam" id="PF15071">
    <property type="entry name" value="TMEM220"/>
    <property type="match status" value="1"/>
</dbReference>
<protein>
    <recommendedName>
        <fullName evidence="3">Transmembrane family 220, helix</fullName>
    </recommendedName>
</protein>
<name>A0A3B0WJD1_9ZZZZ</name>
<evidence type="ECO:0008006" key="3">
    <source>
        <dbReference type="Google" id="ProtNLM"/>
    </source>
</evidence>
<dbReference type="InterPro" id="IPR029377">
    <property type="entry name" value="TMEM220"/>
</dbReference>
<proteinExistence type="predicted"/>